<keyword evidence="6 15" id="KW-0645">Protease</keyword>
<feature type="binding site" evidence="15">
    <location>
        <position position="578"/>
    </location>
    <ligand>
        <name>Ca(2+)</name>
        <dbReference type="ChEBI" id="CHEBI:29108"/>
    </ligand>
</feature>
<evidence type="ECO:0000256" key="3">
    <source>
        <dbReference type="ARBA" id="ARBA00004239"/>
    </source>
</evidence>
<keyword evidence="8 16" id="KW-0732">Signal</keyword>
<evidence type="ECO:0000256" key="9">
    <source>
        <dbReference type="ARBA" id="ARBA00022801"/>
    </source>
</evidence>
<evidence type="ECO:0000259" key="17">
    <source>
        <dbReference type="PROSITE" id="PS51695"/>
    </source>
</evidence>
<dbReference type="InterPro" id="IPR030400">
    <property type="entry name" value="Sedolisin_dom"/>
</dbReference>
<dbReference type="FunFam" id="3.40.50.200:FF:000015">
    <property type="entry name" value="Tripeptidyl peptidase A"/>
    <property type="match status" value="1"/>
</dbReference>
<protein>
    <recommendedName>
        <fullName evidence="4">tripeptidyl-peptidase II</fullName>
        <ecNumber evidence="4">3.4.14.10</ecNumber>
    </recommendedName>
</protein>
<evidence type="ECO:0000256" key="7">
    <source>
        <dbReference type="ARBA" id="ARBA00022723"/>
    </source>
</evidence>
<name>A0A8H4LGS8_9HYPO</name>
<keyword evidence="11 15" id="KW-0106">Calcium</keyword>
<dbReference type="InterPro" id="IPR015366">
    <property type="entry name" value="S53_propep"/>
</dbReference>
<dbReference type="InterPro" id="IPR000209">
    <property type="entry name" value="Peptidase_S8/S53_dom"/>
</dbReference>
<dbReference type="Pfam" id="PF09286">
    <property type="entry name" value="Pro-kuma_activ"/>
    <property type="match status" value="1"/>
</dbReference>
<comment type="cofactor">
    <cofactor evidence="15">
        <name>Ca(2+)</name>
        <dbReference type="ChEBI" id="CHEBI:29108"/>
    </cofactor>
    <text evidence="15">Binds 1 Ca(2+) ion per subunit.</text>
</comment>
<evidence type="ECO:0000256" key="2">
    <source>
        <dbReference type="ARBA" id="ARBA00002451"/>
    </source>
</evidence>
<dbReference type="Gene3D" id="3.40.50.200">
    <property type="entry name" value="Peptidase S8/S53 domain"/>
    <property type="match status" value="1"/>
</dbReference>
<feature type="chain" id="PRO_5034654553" description="tripeptidyl-peptidase II" evidence="16">
    <location>
        <begin position="19"/>
        <end position="601"/>
    </location>
</feature>
<feature type="active site" description="Charge relay system" evidence="15">
    <location>
        <position position="293"/>
    </location>
</feature>
<dbReference type="GO" id="GO:0008240">
    <property type="term" value="F:tripeptidyl-peptidase activity"/>
    <property type="evidence" value="ECO:0007669"/>
    <property type="project" value="UniProtKB-EC"/>
</dbReference>
<evidence type="ECO:0000256" key="6">
    <source>
        <dbReference type="ARBA" id="ARBA00022670"/>
    </source>
</evidence>
<dbReference type="PANTHER" id="PTHR14218">
    <property type="entry name" value="PROTEASE S8 TRIPEPTIDYL PEPTIDASE I CLN2"/>
    <property type="match status" value="1"/>
</dbReference>
<evidence type="ECO:0000256" key="11">
    <source>
        <dbReference type="ARBA" id="ARBA00022837"/>
    </source>
</evidence>
<evidence type="ECO:0000256" key="15">
    <source>
        <dbReference type="PROSITE-ProRule" id="PRU01032"/>
    </source>
</evidence>
<dbReference type="InterPro" id="IPR050819">
    <property type="entry name" value="Tripeptidyl-peptidase_I"/>
</dbReference>
<organism evidence="18 19">
    <name type="scientific">Fusarium albosuccineum</name>
    <dbReference type="NCBI Taxonomy" id="1237068"/>
    <lineage>
        <taxon>Eukaryota</taxon>
        <taxon>Fungi</taxon>
        <taxon>Dikarya</taxon>
        <taxon>Ascomycota</taxon>
        <taxon>Pezizomycotina</taxon>
        <taxon>Sordariomycetes</taxon>
        <taxon>Hypocreomycetidae</taxon>
        <taxon>Hypocreales</taxon>
        <taxon>Nectriaceae</taxon>
        <taxon>Fusarium</taxon>
        <taxon>Fusarium decemcellulare species complex</taxon>
    </lineage>
</organism>
<accession>A0A8H4LGS8</accession>
<evidence type="ECO:0000256" key="5">
    <source>
        <dbReference type="ARBA" id="ARBA00022525"/>
    </source>
</evidence>
<dbReference type="OrthoDB" id="2919105at2759"/>
<dbReference type="GO" id="GO:0006508">
    <property type="term" value="P:proteolysis"/>
    <property type="evidence" value="ECO:0007669"/>
    <property type="project" value="UniProtKB-KW"/>
</dbReference>
<evidence type="ECO:0000256" key="1">
    <source>
        <dbReference type="ARBA" id="ARBA00001910"/>
    </source>
</evidence>
<feature type="binding site" evidence="15">
    <location>
        <position position="553"/>
    </location>
    <ligand>
        <name>Ca(2+)</name>
        <dbReference type="ChEBI" id="CHEBI:29108"/>
    </ligand>
</feature>
<feature type="binding site" evidence="15">
    <location>
        <position position="554"/>
    </location>
    <ligand>
        <name>Ca(2+)</name>
        <dbReference type="ChEBI" id="CHEBI:29108"/>
    </ligand>
</feature>
<gene>
    <name evidence="18" type="ORF">FALBO_5289</name>
</gene>
<keyword evidence="19" id="KW-1185">Reference proteome</keyword>
<proteinExistence type="predicted"/>
<evidence type="ECO:0000256" key="10">
    <source>
        <dbReference type="ARBA" id="ARBA00022825"/>
    </source>
</evidence>
<feature type="active site" description="Charge relay system" evidence="15">
    <location>
        <position position="510"/>
    </location>
</feature>
<dbReference type="PROSITE" id="PS51695">
    <property type="entry name" value="SEDOLISIN"/>
    <property type="match status" value="1"/>
</dbReference>
<comment type="catalytic activity">
    <reaction evidence="1">
        <text>Release of an N-terminal tripeptide from a polypeptide.</text>
        <dbReference type="EC" id="3.4.14.10"/>
    </reaction>
</comment>
<comment type="function">
    <text evidence="2">Secreted tripeptidyl-peptidase which degrades proteins at acidic pHs and is involved in virulence.</text>
</comment>
<keyword evidence="7 15" id="KW-0479">Metal-binding</keyword>
<keyword evidence="5" id="KW-0964">Secreted</keyword>
<keyword evidence="14" id="KW-0325">Glycoprotein</keyword>
<keyword evidence="10 15" id="KW-0720">Serine protease</keyword>
<comment type="caution">
    <text evidence="18">The sequence shown here is derived from an EMBL/GenBank/DDBJ whole genome shotgun (WGS) entry which is preliminary data.</text>
</comment>
<sequence length="601" mass="65779">MIPRTFVKALALAGLSAAKSILVEDTPVLPDGWELVDQTVDPDHTLRLSIAMRQPDIDNLKTRLRSRDASTGKFTRRHLSQKDAMALREPDQADVDEVLVWLKSKGMAAKATPDKDWIHVKTTIESAEDLLDMKIGFYQFENQDPVLRTREYSVPESVADAISFIHPIANFMRPKKELTSPVEEFTESLLEFLHLDKRDAAAACNPVVSPDCLYKLYNIKPPAQNGTGNATSSIRLGIAGFLEQYANYQDSDKFLETLAKPLYQAGYNYSVELINGGENSQDLSKSGNEAALDVQYAMALAYPANIIYYLAGGRGPTLDDDGEELPDEYNDNEPYLEFLDYLLDLSDDEIPHVLSISYADNEVSVPRKYAERVCSLFGLLTARGTSVLSASGDGGAKGSSNSTCHTNDGTNQDIAMAVFPATCPWVTSIGGVTNAKNPPVGAEFSGGGFSQYFLREKWQDASVKSYVKALDGHLDGYYNASYRAVPDISAVASNFITRIKDKPKALRGTSASTPVIASMIALINDARVRKGKDVLGWLNEVLYSEEVRAVLQDVTEGESFSCNFQTGGSPGGWPAARGYDAITGLGVPYDFEKLFNVLVDI</sequence>
<reference evidence="18 19" key="1">
    <citation type="submission" date="2020-01" db="EMBL/GenBank/DDBJ databases">
        <title>Identification and distribution of gene clusters putatively required for synthesis of sphingolipid metabolism inhibitors in phylogenetically diverse species of the filamentous fungus Fusarium.</title>
        <authorList>
            <person name="Kim H.-S."/>
            <person name="Busman M."/>
            <person name="Brown D.W."/>
            <person name="Divon H."/>
            <person name="Uhlig S."/>
            <person name="Proctor R.H."/>
        </authorList>
    </citation>
    <scope>NUCLEOTIDE SEQUENCE [LARGE SCALE GENOMIC DNA]</scope>
    <source>
        <strain evidence="18 19">NRRL 20459</strain>
    </source>
</reference>
<dbReference type="CDD" id="cd04056">
    <property type="entry name" value="Peptidases_S53"/>
    <property type="match status" value="1"/>
</dbReference>
<dbReference type="AlphaFoldDB" id="A0A8H4LGS8"/>
<feature type="binding site" evidence="15">
    <location>
        <position position="580"/>
    </location>
    <ligand>
        <name>Ca(2+)</name>
        <dbReference type="ChEBI" id="CHEBI:29108"/>
    </ligand>
</feature>
<evidence type="ECO:0000313" key="19">
    <source>
        <dbReference type="Proteomes" id="UP000554235"/>
    </source>
</evidence>
<evidence type="ECO:0000256" key="14">
    <source>
        <dbReference type="ARBA" id="ARBA00023180"/>
    </source>
</evidence>
<evidence type="ECO:0000256" key="16">
    <source>
        <dbReference type="SAM" id="SignalP"/>
    </source>
</evidence>
<dbReference type="GO" id="GO:0005576">
    <property type="term" value="C:extracellular region"/>
    <property type="evidence" value="ECO:0007669"/>
    <property type="project" value="UniProtKB-SubCell"/>
</dbReference>
<dbReference type="GO" id="GO:0004252">
    <property type="term" value="F:serine-type endopeptidase activity"/>
    <property type="evidence" value="ECO:0007669"/>
    <property type="project" value="UniProtKB-UniRule"/>
</dbReference>
<dbReference type="EMBL" id="JAADYS010000688">
    <property type="protein sequence ID" value="KAF4467843.1"/>
    <property type="molecule type" value="Genomic_DNA"/>
</dbReference>
<keyword evidence="9 15" id="KW-0378">Hydrolase</keyword>
<evidence type="ECO:0000256" key="4">
    <source>
        <dbReference type="ARBA" id="ARBA00012462"/>
    </source>
</evidence>
<dbReference type="Pfam" id="PF00082">
    <property type="entry name" value="Peptidase_S8"/>
    <property type="match status" value="1"/>
</dbReference>
<feature type="signal peptide" evidence="16">
    <location>
        <begin position="1"/>
        <end position="18"/>
    </location>
</feature>
<evidence type="ECO:0000256" key="8">
    <source>
        <dbReference type="ARBA" id="ARBA00022729"/>
    </source>
</evidence>
<dbReference type="Proteomes" id="UP000554235">
    <property type="component" value="Unassembled WGS sequence"/>
</dbReference>
<dbReference type="SMART" id="SM00944">
    <property type="entry name" value="Pro-kuma_activ"/>
    <property type="match status" value="1"/>
</dbReference>
<dbReference type="PANTHER" id="PTHR14218:SF15">
    <property type="entry name" value="TRIPEPTIDYL-PEPTIDASE 1"/>
    <property type="match status" value="1"/>
</dbReference>
<dbReference type="GO" id="GO:0046872">
    <property type="term" value="F:metal ion binding"/>
    <property type="evidence" value="ECO:0007669"/>
    <property type="project" value="UniProtKB-UniRule"/>
</dbReference>
<dbReference type="CDD" id="cd11377">
    <property type="entry name" value="Pro-peptidase_S53"/>
    <property type="match status" value="1"/>
</dbReference>
<dbReference type="EC" id="3.4.14.10" evidence="4"/>
<evidence type="ECO:0000313" key="18">
    <source>
        <dbReference type="EMBL" id="KAF4467843.1"/>
    </source>
</evidence>
<comment type="subcellular location">
    <subcellularLocation>
        <location evidence="3">Secreted</location>
        <location evidence="3">Extracellular space</location>
    </subcellularLocation>
</comment>
<dbReference type="SUPFAM" id="SSF52743">
    <property type="entry name" value="Subtilisin-like"/>
    <property type="match status" value="1"/>
</dbReference>
<dbReference type="InterPro" id="IPR036852">
    <property type="entry name" value="Peptidase_S8/S53_dom_sf"/>
</dbReference>
<feature type="active site" description="Charge relay system" evidence="15">
    <location>
        <position position="289"/>
    </location>
</feature>
<keyword evidence="12" id="KW-0843">Virulence</keyword>
<dbReference type="SUPFAM" id="SSF54897">
    <property type="entry name" value="Protease propeptides/inhibitors"/>
    <property type="match status" value="1"/>
</dbReference>
<feature type="domain" description="Peptidase S53" evidence="17">
    <location>
        <begin position="207"/>
        <end position="601"/>
    </location>
</feature>
<evidence type="ECO:0000256" key="12">
    <source>
        <dbReference type="ARBA" id="ARBA00023026"/>
    </source>
</evidence>
<evidence type="ECO:0000256" key="13">
    <source>
        <dbReference type="ARBA" id="ARBA00023145"/>
    </source>
</evidence>
<keyword evidence="13" id="KW-0865">Zymogen</keyword>